<dbReference type="GO" id="GO:0009736">
    <property type="term" value="P:cytokinin-activated signaling pathway"/>
    <property type="evidence" value="ECO:0007669"/>
    <property type="project" value="UniProtKB-KW"/>
</dbReference>
<comment type="function">
    <text evidence="6">Functions as a two-component phosphorelay mediators between cytokinin sensor histidine kinases and response regulators (B-type ARRs). Plays an important role in propagating cytokinin signal transduction through the multistep His-to-Asp phosphorelay. Functions as a positive regulator of the cytokinin signaling pathway. May play a regulatory role in salt and drought tolerance during plant development.</text>
</comment>
<evidence type="ECO:0000256" key="6">
    <source>
        <dbReference type="ARBA" id="ARBA00057097"/>
    </source>
</evidence>
<dbReference type="EMBL" id="JAMQYH010000003">
    <property type="protein sequence ID" value="KAJ1692214.1"/>
    <property type="molecule type" value="Genomic_DNA"/>
</dbReference>
<evidence type="ECO:0000256" key="4">
    <source>
        <dbReference type="ARBA" id="ARBA00023012"/>
    </source>
</evidence>
<feature type="domain" description="HPt" evidence="9">
    <location>
        <begin position="38"/>
        <end position="140"/>
    </location>
</feature>
<evidence type="ECO:0000313" key="10">
    <source>
        <dbReference type="EMBL" id="KAJ1692214.1"/>
    </source>
</evidence>
<evidence type="ECO:0000256" key="8">
    <source>
        <dbReference type="RuleBase" id="RU369004"/>
    </source>
</evidence>
<keyword evidence="7" id="KW-0597">Phosphoprotein</keyword>
<dbReference type="InterPro" id="IPR036641">
    <property type="entry name" value="HPT_dom_sf"/>
</dbReference>
<dbReference type="FunFam" id="1.20.120.160:FF:000001">
    <property type="entry name" value="Histidine-containing phosphotransfer protein 1"/>
    <property type="match status" value="1"/>
</dbReference>
<evidence type="ECO:0000256" key="2">
    <source>
        <dbReference type="ARBA" id="ARBA00022606"/>
    </source>
</evidence>
<keyword evidence="4 8" id="KW-0902">Two-component regulatory system</keyword>
<dbReference type="GO" id="GO:0009927">
    <property type="term" value="F:histidine phosphotransfer kinase activity"/>
    <property type="evidence" value="ECO:0007669"/>
    <property type="project" value="UniProtKB-UniRule"/>
</dbReference>
<dbReference type="InterPro" id="IPR008207">
    <property type="entry name" value="Sig_transdc_His_kin_Hpt_dom"/>
</dbReference>
<dbReference type="GO" id="GO:0043424">
    <property type="term" value="F:protein histidine kinase binding"/>
    <property type="evidence" value="ECO:0007669"/>
    <property type="project" value="UniProtKB-UniRule"/>
</dbReference>
<comment type="domain">
    <text evidence="8">Histidine-containing phosphotransfer domain (HPt) contains an active histidine that mediates the phosphotransfer.</text>
</comment>
<dbReference type="PANTHER" id="PTHR28242">
    <property type="entry name" value="PHOSPHORELAY INTERMEDIATE PROTEIN YPD1"/>
    <property type="match status" value="1"/>
</dbReference>
<evidence type="ECO:0000256" key="7">
    <source>
        <dbReference type="PROSITE-ProRule" id="PRU00110"/>
    </source>
</evidence>
<dbReference type="Gene3D" id="1.20.120.160">
    <property type="entry name" value="HPT domain"/>
    <property type="match status" value="1"/>
</dbReference>
<dbReference type="InterPro" id="IPR045871">
    <property type="entry name" value="AHP1-5/YPD1"/>
</dbReference>
<dbReference type="OrthoDB" id="1673781at2759"/>
<evidence type="ECO:0000313" key="11">
    <source>
        <dbReference type="Proteomes" id="UP001151287"/>
    </source>
</evidence>
<protein>
    <recommendedName>
        <fullName evidence="8">Histidine-containing phosphotransfer protein</fullName>
    </recommendedName>
</protein>
<keyword evidence="5" id="KW-0539">Nucleus</keyword>
<proteinExistence type="predicted"/>
<evidence type="ECO:0000256" key="3">
    <source>
        <dbReference type="ARBA" id="ARBA00022864"/>
    </source>
</evidence>
<dbReference type="PANTHER" id="PTHR28242:SF30">
    <property type="entry name" value="HISTIDINE-CONTAINING PHOSPHOTRANSFER PROTEIN 2"/>
    <property type="match status" value="1"/>
</dbReference>
<comment type="subcellular location">
    <subcellularLocation>
        <location evidence="8">Cytoplasm</location>
        <location evidence="8">Cytosol</location>
    </subcellularLocation>
    <subcellularLocation>
        <location evidence="8">Nucleus</location>
    </subcellularLocation>
</comment>
<dbReference type="PROSITE" id="PS50894">
    <property type="entry name" value="HPT"/>
    <property type="match status" value="1"/>
</dbReference>
<dbReference type="CDD" id="cd00088">
    <property type="entry name" value="HPT"/>
    <property type="match status" value="1"/>
</dbReference>
<evidence type="ECO:0000256" key="1">
    <source>
        <dbReference type="ARBA" id="ARBA00022490"/>
    </source>
</evidence>
<comment type="caution">
    <text evidence="10">The sequence shown here is derived from an EMBL/GenBank/DDBJ whole genome shotgun (WGS) entry which is preliminary data.</text>
</comment>
<organism evidence="10 11">
    <name type="scientific">Rhynchospora breviuscula</name>
    <dbReference type="NCBI Taxonomy" id="2022672"/>
    <lineage>
        <taxon>Eukaryota</taxon>
        <taxon>Viridiplantae</taxon>
        <taxon>Streptophyta</taxon>
        <taxon>Embryophyta</taxon>
        <taxon>Tracheophyta</taxon>
        <taxon>Spermatophyta</taxon>
        <taxon>Magnoliopsida</taxon>
        <taxon>Liliopsida</taxon>
        <taxon>Poales</taxon>
        <taxon>Cyperaceae</taxon>
        <taxon>Cyperoideae</taxon>
        <taxon>Rhynchosporeae</taxon>
        <taxon>Rhynchospora</taxon>
    </lineage>
</organism>
<dbReference type="GO" id="GO:0080038">
    <property type="term" value="P:positive regulation of cytokinin-activated signaling pathway"/>
    <property type="evidence" value="ECO:0007669"/>
    <property type="project" value="UniProtKB-ARBA"/>
</dbReference>
<keyword evidence="11" id="KW-1185">Reference proteome</keyword>
<name>A0A9Q0CE16_9POAL</name>
<dbReference type="Proteomes" id="UP001151287">
    <property type="component" value="Unassembled WGS sequence"/>
</dbReference>
<evidence type="ECO:0000259" key="9">
    <source>
        <dbReference type="PROSITE" id="PS50894"/>
    </source>
</evidence>
<dbReference type="Pfam" id="PF01627">
    <property type="entry name" value="Hpt"/>
    <property type="match status" value="1"/>
</dbReference>
<accession>A0A9Q0CE16</accession>
<dbReference type="GO" id="GO:0000160">
    <property type="term" value="P:phosphorelay signal transduction system"/>
    <property type="evidence" value="ECO:0007669"/>
    <property type="project" value="UniProtKB-UniRule"/>
</dbReference>
<sequence>MASAPLKAQLTDLLNSMFAMDFLDEQFKELQMLEEASGPGFLAEVVTLFCGDAERIISQLSVLLNEPVVDFGKVDANVHQLKGSSSSVGAKRVALVCVKFRNVCQENDKEGCIAALHEIRHEFDELHKKFQTMVQLEQQIQVLDSKQMN</sequence>
<gene>
    <name evidence="10" type="ORF">LUZ63_008912</name>
</gene>
<dbReference type="SUPFAM" id="SSF47226">
    <property type="entry name" value="Histidine-containing phosphotransfer domain, HPT domain"/>
    <property type="match status" value="1"/>
</dbReference>
<reference evidence="10" key="1">
    <citation type="journal article" date="2022" name="Cell">
        <title>Repeat-based holocentromeres influence genome architecture and karyotype evolution.</title>
        <authorList>
            <person name="Hofstatter P.G."/>
            <person name="Thangavel G."/>
            <person name="Lux T."/>
            <person name="Neumann P."/>
            <person name="Vondrak T."/>
            <person name="Novak P."/>
            <person name="Zhang M."/>
            <person name="Costa L."/>
            <person name="Castellani M."/>
            <person name="Scott A."/>
            <person name="Toegelov H."/>
            <person name="Fuchs J."/>
            <person name="Mata-Sucre Y."/>
            <person name="Dias Y."/>
            <person name="Vanzela A.L.L."/>
            <person name="Huettel B."/>
            <person name="Almeida C.C.S."/>
            <person name="Simkova H."/>
            <person name="Souza G."/>
            <person name="Pedrosa-Harand A."/>
            <person name="Macas J."/>
            <person name="Mayer K.F.X."/>
            <person name="Houben A."/>
            <person name="Marques A."/>
        </authorList>
    </citation>
    <scope>NUCLEOTIDE SEQUENCE</scope>
    <source>
        <strain evidence="10">RhyBre1mFocal</strain>
    </source>
</reference>
<keyword evidence="1" id="KW-0963">Cytoplasm</keyword>
<dbReference type="AlphaFoldDB" id="A0A9Q0CE16"/>
<evidence type="ECO:0000256" key="5">
    <source>
        <dbReference type="ARBA" id="ARBA00023242"/>
    </source>
</evidence>
<feature type="modified residue" description="Phosphohistidine" evidence="7">
    <location>
        <position position="79"/>
    </location>
</feature>
<dbReference type="GO" id="GO:0005634">
    <property type="term" value="C:nucleus"/>
    <property type="evidence" value="ECO:0007669"/>
    <property type="project" value="UniProtKB-SubCell"/>
</dbReference>
<keyword evidence="2" id="KW-0716">Sensory transduction</keyword>
<keyword evidence="3 8" id="KW-0932">Cytokinin signaling pathway</keyword>
<dbReference type="GO" id="GO:0005829">
    <property type="term" value="C:cytosol"/>
    <property type="evidence" value="ECO:0007669"/>
    <property type="project" value="UniProtKB-SubCell"/>
</dbReference>